<organism evidence="2 3">
    <name type="scientific">Candidatus Chaera renei</name>
    <dbReference type="NCBI Taxonomy" id="2506947"/>
    <lineage>
        <taxon>Bacteria</taxon>
        <taxon>Candidatus Saccharimonadota</taxon>
        <taxon>Candidatus Saccharimonadia</taxon>
        <taxon>Candidatus Saccharimonadales</taxon>
        <taxon>Candidatus Saccharimonadaceae</taxon>
        <taxon>Candidatus Chaera</taxon>
    </lineage>
</organism>
<sequence>MTKKQLVIVESPAKARTIAKFLGPQFVVKSSYGHIRDLPK</sequence>
<feature type="domain" description="Toprim" evidence="1">
    <location>
        <begin position="4"/>
        <end position="40"/>
    </location>
</feature>
<keyword evidence="3" id="KW-1185">Reference proteome</keyword>
<dbReference type="SUPFAM" id="SSF56712">
    <property type="entry name" value="Prokaryotic type I DNA topoisomerase"/>
    <property type="match status" value="1"/>
</dbReference>
<dbReference type="Gene3D" id="3.40.50.140">
    <property type="match status" value="1"/>
</dbReference>
<gene>
    <name evidence="2" type="ORF">EOT04_03140</name>
</gene>
<dbReference type="Pfam" id="PF01751">
    <property type="entry name" value="Toprim"/>
    <property type="match status" value="1"/>
</dbReference>
<dbReference type="PANTHER" id="PTHR42785:SF1">
    <property type="entry name" value="DNA TOPOISOMERASE"/>
    <property type="match status" value="1"/>
</dbReference>
<evidence type="ECO:0000313" key="3">
    <source>
        <dbReference type="Proteomes" id="UP000289269"/>
    </source>
</evidence>
<evidence type="ECO:0000259" key="1">
    <source>
        <dbReference type="PROSITE" id="PS50880"/>
    </source>
</evidence>
<reference evidence="2" key="1">
    <citation type="submission" date="2019-01" db="EMBL/GenBank/DDBJ databases">
        <title>Genomic signatures and co-occurrence patterns of the ultra-small Saccharimodia (Patescibacteria phylum) suggest a symbiotic lifestyle.</title>
        <authorList>
            <person name="Lemos L."/>
            <person name="Medeiros J."/>
            <person name="Andreote F."/>
            <person name="Fernandes G."/>
            <person name="Varani A."/>
            <person name="Oliveira G."/>
            <person name="Pylro V."/>
        </authorList>
    </citation>
    <scope>NUCLEOTIDE SEQUENCE [LARGE SCALE GENOMIC DNA]</scope>
    <source>
        <strain evidence="2">AMD01</strain>
    </source>
</reference>
<dbReference type="EMBL" id="SCKW01000040">
    <property type="protein sequence ID" value="RWZ78053.1"/>
    <property type="molecule type" value="Genomic_DNA"/>
</dbReference>
<dbReference type="PANTHER" id="PTHR42785">
    <property type="entry name" value="DNA TOPOISOMERASE, TYPE IA, CORE"/>
    <property type="match status" value="1"/>
</dbReference>
<evidence type="ECO:0000313" key="2">
    <source>
        <dbReference type="EMBL" id="RWZ78053.1"/>
    </source>
</evidence>
<dbReference type="Proteomes" id="UP000289269">
    <property type="component" value="Unassembled WGS sequence"/>
</dbReference>
<dbReference type="AlphaFoldDB" id="A0A4Q0AG61"/>
<protein>
    <recommendedName>
        <fullName evidence="1">Toprim domain-containing protein</fullName>
    </recommendedName>
</protein>
<dbReference type="GO" id="GO:0003917">
    <property type="term" value="F:DNA topoisomerase type I (single strand cut, ATP-independent) activity"/>
    <property type="evidence" value="ECO:0007669"/>
    <property type="project" value="InterPro"/>
</dbReference>
<comment type="caution">
    <text evidence="2">The sequence shown here is derived from an EMBL/GenBank/DDBJ whole genome shotgun (WGS) entry which is preliminary data.</text>
</comment>
<dbReference type="InterPro" id="IPR000380">
    <property type="entry name" value="Topo_IA"/>
</dbReference>
<dbReference type="InterPro" id="IPR006171">
    <property type="entry name" value="TOPRIM_dom"/>
</dbReference>
<proteinExistence type="predicted"/>
<feature type="non-terminal residue" evidence="2">
    <location>
        <position position="40"/>
    </location>
</feature>
<dbReference type="PROSITE" id="PS50880">
    <property type="entry name" value="TOPRIM"/>
    <property type="match status" value="1"/>
</dbReference>
<dbReference type="InterPro" id="IPR023405">
    <property type="entry name" value="Topo_IA_core_domain"/>
</dbReference>
<dbReference type="GO" id="GO:0003677">
    <property type="term" value="F:DNA binding"/>
    <property type="evidence" value="ECO:0007669"/>
    <property type="project" value="InterPro"/>
</dbReference>
<accession>A0A4Q0AG61</accession>
<dbReference type="GO" id="GO:0006265">
    <property type="term" value="P:DNA topological change"/>
    <property type="evidence" value="ECO:0007669"/>
    <property type="project" value="InterPro"/>
</dbReference>
<name>A0A4Q0AG61_9BACT</name>